<dbReference type="AlphaFoldDB" id="A0A135W4A8"/>
<dbReference type="RefSeq" id="WP_062653414.1">
    <property type="nucleotide sequence ID" value="NZ_LPUR01000018.1"/>
</dbReference>
<name>A0A135W4A8_9FLAO</name>
<reference evidence="3" key="1">
    <citation type="submission" date="2015-12" db="EMBL/GenBank/DDBJ databases">
        <title>Genome sequence of a biocontrol rhizobacterium Chryseobacterium kwangjuense strain KJ1R5 isolated from pepper (Capsicum annuum L.).</title>
        <authorList>
            <person name="Jeong J.-J."/>
            <person name="Park H."/>
            <person name="Mannaa M."/>
            <person name="Sang M.K."/>
            <person name="Choi I.-G."/>
            <person name="Kim K.D."/>
        </authorList>
    </citation>
    <scope>NUCLEOTIDE SEQUENCE [LARGE SCALE GENOMIC DNA]</scope>
    <source>
        <strain evidence="3">KJ1R5</strain>
    </source>
</reference>
<keyword evidence="1" id="KW-0812">Transmembrane</keyword>
<feature type="transmembrane region" description="Helical" evidence="1">
    <location>
        <begin position="159"/>
        <end position="181"/>
    </location>
</feature>
<feature type="transmembrane region" description="Helical" evidence="1">
    <location>
        <begin position="21"/>
        <end position="46"/>
    </location>
</feature>
<dbReference type="EMBL" id="LPUR01000018">
    <property type="protein sequence ID" value="KXH79697.1"/>
    <property type="molecule type" value="Genomic_DNA"/>
</dbReference>
<feature type="transmembrane region" description="Helical" evidence="1">
    <location>
        <begin position="52"/>
        <end position="73"/>
    </location>
</feature>
<keyword evidence="1" id="KW-1133">Transmembrane helix</keyword>
<accession>A0A135W4A8</accession>
<dbReference type="InterPro" id="IPR053824">
    <property type="entry name" value="DUF7010"/>
</dbReference>
<organism evidence="2 3">
    <name type="scientific">Chryseobacterium kwangjuense</name>
    <dbReference type="NCBI Taxonomy" id="267125"/>
    <lineage>
        <taxon>Bacteria</taxon>
        <taxon>Pseudomonadati</taxon>
        <taxon>Bacteroidota</taxon>
        <taxon>Flavobacteriia</taxon>
        <taxon>Flavobacteriales</taxon>
        <taxon>Weeksellaceae</taxon>
        <taxon>Chryseobacterium group</taxon>
        <taxon>Chryseobacterium</taxon>
    </lineage>
</organism>
<dbReference type="Proteomes" id="UP000070513">
    <property type="component" value="Unassembled WGS sequence"/>
</dbReference>
<keyword evidence="1" id="KW-0472">Membrane</keyword>
<evidence type="ECO:0000313" key="2">
    <source>
        <dbReference type="EMBL" id="KXH79697.1"/>
    </source>
</evidence>
<dbReference type="OrthoDB" id="5114860at2"/>
<proteinExistence type="predicted"/>
<sequence length="187" mass="20767">MTDKNLNTDSLQDSQQDMKTGYAYGSTGVLVSGFIWIASGLIVNFYSQQKGIWALLIGGAMIFPLSALMGKLMGIKGEHQKNNPLARLAMEGTIWMIMCIPLAYVLSLSKTEWFFQGMLMIIAGRYLTFVSIYGLRIYWVLGAALGLAAFILFRFEVAAFPSALTGGLIEIIFGIVIYSYYKRRNGQ</sequence>
<comment type="caution">
    <text evidence="2">The sequence shown here is derived from an EMBL/GenBank/DDBJ whole genome shotgun (WGS) entry which is preliminary data.</text>
</comment>
<reference evidence="2 3" key="2">
    <citation type="journal article" date="2016" name="Genome Announc.">
        <title>Draft Genome Sequence of a Biocontrol Rhizobacterium, Chryseobacterium kwangjuense Strain KJ1R5, Isolated from Pepper (Capsicum annuum).</title>
        <authorList>
            <person name="Jeong J.J."/>
            <person name="Park H."/>
            <person name="Park B.H."/>
            <person name="Mannaa M."/>
            <person name="Sang M.K."/>
            <person name="Choi I.G."/>
            <person name="Kim K.D."/>
        </authorList>
    </citation>
    <scope>NUCLEOTIDE SEQUENCE [LARGE SCALE GENOMIC DNA]</scope>
    <source>
        <strain evidence="2 3">KJ1R5</strain>
    </source>
</reference>
<evidence type="ECO:0000256" key="1">
    <source>
        <dbReference type="SAM" id="Phobius"/>
    </source>
</evidence>
<feature type="transmembrane region" description="Helical" evidence="1">
    <location>
        <begin position="85"/>
        <end position="107"/>
    </location>
</feature>
<feature type="transmembrane region" description="Helical" evidence="1">
    <location>
        <begin position="113"/>
        <end position="130"/>
    </location>
</feature>
<gene>
    <name evidence="2" type="ORF">AU378_20260</name>
</gene>
<evidence type="ECO:0000313" key="3">
    <source>
        <dbReference type="Proteomes" id="UP000070513"/>
    </source>
</evidence>
<feature type="transmembrane region" description="Helical" evidence="1">
    <location>
        <begin position="137"/>
        <end position="153"/>
    </location>
</feature>
<dbReference type="Pfam" id="PF22765">
    <property type="entry name" value="DUF7010"/>
    <property type="match status" value="1"/>
</dbReference>
<protein>
    <submittedName>
        <fullName evidence="2">Uncharacterized protein</fullName>
    </submittedName>
</protein>